<evidence type="ECO:0000313" key="2">
    <source>
        <dbReference type="EMBL" id="KAK3671472.1"/>
    </source>
</evidence>
<accession>A0AAE0WFM8</accession>
<sequence length="279" mass="31221">MPSSLARFTLWALLGLAQCKAATYSQSPLGFNRDSSMTVVLKDTITVKHPADVANVNIRVKASGETKADAFRLTRERLASVEEALSSFMPAKKGGVGEAGWNASGVEIDYSHRWKGDGIEDDMDSEDGAKKSTNKTIKAVGRLCARFHDVDMLRAFATEIVKRQQDVTFGEIDWDMSKSARRGAQVEQRRNALMQFVEAGEDWSTTLGYGKSTVVELEEMYSYVSSSSEERGRCGRSWYEFEDEEEEEKESVLAKLLGKEWEVPLAELNTEMKCTLRLE</sequence>
<reference evidence="2" key="1">
    <citation type="submission" date="2023-07" db="EMBL/GenBank/DDBJ databases">
        <title>Black Yeasts Isolated from many extreme environments.</title>
        <authorList>
            <person name="Coleine C."/>
            <person name="Stajich J.E."/>
            <person name="Selbmann L."/>
        </authorList>
    </citation>
    <scope>NUCLEOTIDE SEQUENCE</scope>
    <source>
        <strain evidence="2">CCFEE 5485</strain>
    </source>
</reference>
<dbReference type="AlphaFoldDB" id="A0AAE0WFM8"/>
<organism evidence="2 3">
    <name type="scientific">Recurvomyces mirabilis</name>
    <dbReference type="NCBI Taxonomy" id="574656"/>
    <lineage>
        <taxon>Eukaryota</taxon>
        <taxon>Fungi</taxon>
        <taxon>Dikarya</taxon>
        <taxon>Ascomycota</taxon>
        <taxon>Pezizomycotina</taxon>
        <taxon>Dothideomycetes</taxon>
        <taxon>Dothideomycetidae</taxon>
        <taxon>Mycosphaerellales</taxon>
        <taxon>Teratosphaeriaceae</taxon>
        <taxon>Recurvomyces</taxon>
    </lineage>
</organism>
<dbReference type="Proteomes" id="UP001274830">
    <property type="component" value="Unassembled WGS sequence"/>
</dbReference>
<feature type="chain" id="PRO_5042264298" evidence="1">
    <location>
        <begin position="22"/>
        <end position="279"/>
    </location>
</feature>
<proteinExistence type="predicted"/>
<keyword evidence="3" id="KW-1185">Reference proteome</keyword>
<dbReference type="EMBL" id="JAUTXT010000042">
    <property type="protein sequence ID" value="KAK3671472.1"/>
    <property type="molecule type" value="Genomic_DNA"/>
</dbReference>
<gene>
    <name evidence="2" type="ORF">LTR78_008571</name>
</gene>
<dbReference type="Pfam" id="PF04402">
    <property type="entry name" value="SIMPL"/>
    <property type="match status" value="1"/>
</dbReference>
<name>A0AAE0WFM8_9PEZI</name>
<dbReference type="InterPro" id="IPR007497">
    <property type="entry name" value="SIMPL/DUF541"/>
</dbReference>
<evidence type="ECO:0000256" key="1">
    <source>
        <dbReference type="SAM" id="SignalP"/>
    </source>
</evidence>
<comment type="caution">
    <text evidence="2">The sequence shown here is derived from an EMBL/GenBank/DDBJ whole genome shotgun (WGS) entry which is preliminary data.</text>
</comment>
<keyword evidence="1" id="KW-0732">Signal</keyword>
<evidence type="ECO:0000313" key="3">
    <source>
        <dbReference type="Proteomes" id="UP001274830"/>
    </source>
</evidence>
<feature type="signal peptide" evidence="1">
    <location>
        <begin position="1"/>
        <end position="21"/>
    </location>
</feature>
<protein>
    <submittedName>
        <fullName evidence="2">Uncharacterized protein</fullName>
    </submittedName>
</protein>